<evidence type="ECO:0000313" key="2">
    <source>
        <dbReference type="EMBL" id="NYF78275.1"/>
    </source>
</evidence>
<protein>
    <recommendedName>
        <fullName evidence="4">Lipoprotein</fullName>
    </recommendedName>
</protein>
<dbReference type="PROSITE" id="PS51257">
    <property type="entry name" value="PROKAR_LIPOPROTEIN"/>
    <property type="match status" value="1"/>
</dbReference>
<proteinExistence type="predicted"/>
<dbReference type="AlphaFoldDB" id="A0A7Y9PE74"/>
<keyword evidence="3" id="KW-1185">Reference proteome</keyword>
<evidence type="ECO:0000256" key="1">
    <source>
        <dbReference type="SAM" id="MobiDB-lite"/>
    </source>
</evidence>
<dbReference type="Proteomes" id="UP000589520">
    <property type="component" value="Unassembled WGS sequence"/>
</dbReference>
<feature type="compositionally biased region" description="Polar residues" evidence="1">
    <location>
        <begin position="109"/>
        <end position="118"/>
    </location>
</feature>
<dbReference type="RefSeq" id="WP_179487550.1">
    <property type="nucleotide sequence ID" value="NZ_JACCCW010000001.1"/>
</dbReference>
<accession>A0A7Y9PE74</accession>
<evidence type="ECO:0000313" key="3">
    <source>
        <dbReference type="Proteomes" id="UP000589520"/>
    </source>
</evidence>
<feature type="region of interest" description="Disordered" evidence="1">
    <location>
        <begin position="96"/>
        <end position="118"/>
    </location>
</feature>
<evidence type="ECO:0008006" key="4">
    <source>
        <dbReference type="Google" id="ProtNLM"/>
    </source>
</evidence>
<name>A0A7Y9PE74_9BACT</name>
<organism evidence="2 3">
    <name type="scientific">Granulicella arctica</name>
    <dbReference type="NCBI Taxonomy" id="940613"/>
    <lineage>
        <taxon>Bacteria</taxon>
        <taxon>Pseudomonadati</taxon>
        <taxon>Acidobacteriota</taxon>
        <taxon>Terriglobia</taxon>
        <taxon>Terriglobales</taxon>
        <taxon>Acidobacteriaceae</taxon>
        <taxon>Granulicella</taxon>
    </lineage>
</organism>
<comment type="caution">
    <text evidence="2">The sequence shown here is derived from an EMBL/GenBank/DDBJ whole genome shotgun (WGS) entry which is preliminary data.</text>
</comment>
<reference evidence="2 3" key="1">
    <citation type="submission" date="2020-07" db="EMBL/GenBank/DDBJ databases">
        <title>Genomic Encyclopedia of Type Strains, Phase IV (KMG-V): Genome sequencing to study the core and pangenomes of soil and plant-associated prokaryotes.</title>
        <authorList>
            <person name="Whitman W."/>
        </authorList>
    </citation>
    <scope>NUCLEOTIDE SEQUENCE [LARGE SCALE GENOMIC DNA]</scope>
    <source>
        <strain evidence="2 3">X4EP2</strain>
    </source>
</reference>
<gene>
    <name evidence="2" type="ORF">HDF17_000562</name>
</gene>
<dbReference type="EMBL" id="JACCCW010000001">
    <property type="protein sequence ID" value="NYF78275.1"/>
    <property type="molecule type" value="Genomic_DNA"/>
</dbReference>
<sequence>MKRSTQVVAPILAAAALAITAGCREPEMQRCVDENNHVVADNLCQQTGQQQQPDGHGGFIFVPSPYRFYYGGYGGYGIGSAVGGGMFTPAPGHSYAGSTTRGGFGSTLGGSHSSSAGE</sequence>